<evidence type="ECO:0000313" key="9">
    <source>
        <dbReference type="EMBL" id="PFG74392.1"/>
    </source>
</evidence>
<keyword evidence="10" id="KW-1185">Reference proteome</keyword>
<dbReference type="GO" id="GO:0006207">
    <property type="term" value="P:'de novo' pyrimidine nucleobase biosynthetic process"/>
    <property type="evidence" value="ECO:0007669"/>
    <property type="project" value="InterPro"/>
</dbReference>
<proteinExistence type="inferred from homology"/>
<dbReference type="EC" id="4.1.1.23" evidence="7"/>
<dbReference type="InterPro" id="IPR013785">
    <property type="entry name" value="Aldolase_TIM"/>
</dbReference>
<dbReference type="EMBL" id="PDJQ01000001">
    <property type="protein sequence ID" value="PFG74392.1"/>
    <property type="molecule type" value="Genomic_DNA"/>
</dbReference>
<dbReference type="UniPathway" id="UPA00070">
    <property type="reaction ID" value="UER00120"/>
</dbReference>
<dbReference type="PANTHER" id="PTHR43375">
    <property type="entry name" value="OROTIDINE 5'-PHOSPHATE DECARBOXYLASE"/>
    <property type="match status" value="1"/>
</dbReference>
<dbReference type="Pfam" id="PF00215">
    <property type="entry name" value="OMPdecase"/>
    <property type="match status" value="1"/>
</dbReference>
<dbReference type="SUPFAM" id="SSF51366">
    <property type="entry name" value="Ribulose-phoshate binding barrel"/>
    <property type="match status" value="1"/>
</dbReference>
<dbReference type="RefSeq" id="WP_098503784.1">
    <property type="nucleotide sequence ID" value="NZ_PDJQ01000001.1"/>
</dbReference>
<dbReference type="HAMAP" id="MF_01215">
    <property type="entry name" value="OMPdecase_type2"/>
    <property type="match status" value="1"/>
</dbReference>
<dbReference type="PROSITE" id="PS00156">
    <property type="entry name" value="OMPDECASE"/>
    <property type="match status" value="1"/>
</dbReference>
<evidence type="ECO:0000256" key="3">
    <source>
        <dbReference type="ARBA" id="ARBA00022793"/>
    </source>
</evidence>
<evidence type="ECO:0000256" key="1">
    <source>
        <dbReference type="ARBA" id="ARBA00004861"/>
    </source>
</evidence>
<dbReference type="AlphaFoldDB" id="A0A2A9HGY6"/>
<feature type="domain" description="Orotidine 5'-phosphate decarboxylase" evidence="8">
    <location>
        <begin position="17"/>
        <end position="245"/>
    </location>
</feature>
<comment type="similarity">
    <text evidence="2 7">Belongs to the OMP decarboxylase family. Type 2 subfamily.</text>
</comment>
<comment type="caution">
    <text evidence="9">The sequence shown here is derived from an EMBL/GenBank/DDBJ whole genome shotgun (WGS) entry which is preliminary data.</text>
</comment>
<evidence type="ECO:0000256" key="2">
    <source>
        <dbReference type="ARBA" id="ARBA00008847"/>
    </source>
</evidence>
<dbReference type="Gene3D" id="3.20.20.70">
    <property type="entry name" value="Aldolase class I"/>
    <property type="match status" value="1"/>
</dbReference>
<comment type="catalytic activity">
    <reaction evidence="6 7">
        <text>orotidine 5'-phosphate + H(+) = UMP + CO2</text>
        <dbReference type="Rhea" id="RHEA:11596"/>
        <dbReference type="ChEBI" id="CHEBI:15378"/>
        <dbReference type="ChEBI" id="CHEBI:16526"/>
        <dbReference type="ChEBI" id="CHEBI:57538"/>
        <dbReference type="ChEBI" id="CHEBI:57865"/>
        <dbReference type="EC" id="4.1.1.23"/>
    </reaction>
</comment>
<evidence type="ECO:0000256" key="7">
    <source>
        <dbReference type="HAMAP-Rule" id="MF_01215"/>
    </source>
</evidence>
<evidence type="ECO:0000313" key="10">
    <source>
        <dbReference type="Proteomes" id="UP000223071"/>
    </source>
</evidence>
<name>A0A2A9HGY6_TEPT2</name>
<dbReference type="GO" id="GO:0044205">
    <property type="term" value="P:'de novo' UMP biosynthetic process"/>
    <property type="evidence" value="ECO:0007669"/>
    <property type="project" value="UniProtKB-UniRule"/>
</dbReference>
<dbReference type="SMART" id="SM00934">
    <property type="entry name" value="OMPdecase"/>
    <property type="match status" value="1"/>
</dbReference>
<evidence type="ECO:0000256" key="6">
    <source>
        <dbReference type="ARBA" id="ARBA00049157"/>
    </source>
</evidence>
<sequence>MTFFERLEKRSGALDSLVCVGLDPDFRRHRVEEVAPFLRDIIAATLPYAACYKPNVAFFEQWGVPGLRALEMTLEAIPGEVPVIGDAKRGDIGSTAEAYARALFEAWGFDAVTVNPYLGRDSVEPFLAYGDRGVYLLCRTSNPGARDFQSLQLADGTPLFEYVAATVAGWGANTGLVVGATAPAELARVRELVPGLPLLIPGVGSQGGTPEDVIRAAGYRHGHVLVNASRSILYAGSSPGAAADAACALRDALRAARDGR</sequence>
<dbReference type="InterPro" id="IPR001754">
    <property type="entry name" value="OMPdeCOase_dom"/>
</dbReference>
<protein>
    <recommendedName>
        <fullName evidence="7">Orotidine 5'-phosphate decarboxylase</fullName>
        <ecNumber evidence="7">4.1.1.23</ecNumber>
    </recommendedName>
    <alternativeName>
        <fullName evidence="7">OMP decarboxylase</fullName>
        <shortName evidence="7">OMPDCase</shortName>
        <shortName evidence="7">OMPdecase</shortName>
    </alternativeName>
</protein>
<keyword evidence="3 7" id="KW-0210">Decarboxylase</keyword>
<evidence type="ECO:0000259" key="8">
    <source>
        <dbReference type="SMART" id="SM00934"/>
    </source>
</evidence>
<dbReference type="InterPro" id="IPR011995">
    <property type="entry name" value="OMPdecase_type-2"/>
</dbReference>
<gene>
    <name evidence="7" type="primary">pyrF</name>
    <name evidence="9" type="ORF">A9A59_1616</name>
</gene>
<dbReference type="GO" id="GO:0004590">
    <property type="term" value="F:orotidine-5'-phosphate decarboxylase activity"/>
    <property type="evidence" value="ECO:0007669"/>
    <property type="project" value="UniProtKB-UniRule"/>
</dbReference>
<dbReference type="PANTHER" id="PTHR43375:SF1">
    <property type="entry name" value="OROTIDINE 5'-PHOSPHATE DECARBOXYLASE"/>
    <property type="match status" value="1"/>
</dbReference>
<keyword evidence="5 7" id="KW-0456">Lyase</keyword>
<dbReference type="CDD" id="cd04725">
    <property type="entry name" value="OMP_decarboxylase_like"/>
    <property type="match status" value="1"/>
</dbReference>
<dbReference type="InterPro" id="IPR018089">
    <property type="entry name" value="OMPdecase_AS"/>
</dbReference>
<organism evidence="9 10">
    <name type="scientific">Tepidiforma thermophila (strain KCTC 52669 / CGMCC 1.13589 / G233)</name>
    <dbReference type="NCBI Taxonomy" id="2761530"/>
    <lineage>
        <taxon>Bacteria</taxon>
        <taxon>Bacillati</taxon>
        <taxon>Chloroflexota</taxon>
        <taxon>Tepidiformia</taxon>
        <taxon>Tepidiformales</taxon>
        <taxon>Tepidiformaceae</taxon>
        <taxon>Tepidiforma</taxon>
    </lineage>
</organism>
<evidence type="ECO:0000256" key="4">
    <source>
        <dbReference type="ARBA" id="ARBA00022975"/>
    </source>
</evidence>
<dbReference type="NCBIfam" id="TIGR02127">
    <property type="entry name" value="pyrF_sub2"/>
    <property type="match status" value="1"/>
</dbReference>
<feature type="active site" description="Proton donor" evidence="7">
    <location>
        <position position="88"/>
    </location>
</feature>
<evidence type="ECO:0000256" key="5">
    <source>
        <dbReference type="ARBA" id="ARBA00023239"/>
    </source>
</evidence>
<comment type="pathway">
    <text evidence="1 7">Pyrimidine metabolism; UMP biosynthesis via de novo pathway; UMP from orotate: step 2/2.</text>
</comment>
<dbReference type="InterPro" id="IPR011060">
    <property type="entry name" value="RibuloseP-bd_barrel"/>
</dbReference>
<dbReference type="Proteomes" id="UP000223071">
    <property type="component" value="Unassembled WGS sequence"/>
</dbReference>
<reference evidence="9 10" key="1">
    <citation type="submission" date="2017-09" db="EMBL/GenBank/DDBJ databases">
        <title>Sequencing the genomes of two abundant thermophiles in Great Basin hot springs: Thermocrinis jamiesonii and novel Chloroflexi Thermoflexus hugenholtzii.</title>
        <authorList>
            <person name="Hedlund B."/>
        </authorList>
    </citation>
    <scope>NUCLEOTIDE SEQUENCE [LARGE SCALE GENOMIC DNA]</scope>
    <source>
        <strain evidence="9 10">G233</strain>
    </source>
</reference>
<accession>A0A2A9HGY6</accession>
<keyword evidence="4 7" id="KW-0665">Pyrimidine biosynthesis</keyword>